<name>A0ABS7DIS8_9GAMM</name>
<evidence type="ECO:0000313" key="1">
    <source>
        <dbReference type="EMBL" id="MBW7570451.1"/>
    </source>
</evidence>
<accession>A0ABS7DIS8</accession>
<evidence type="ECO:0008006" key="3">
    <source>
        <dbReference type="Google" id="ProtNLM"/>
    </source>
</evidence>
<proteinExistence type="predicted"/>
<organism evidence="1 2">
    <name type="scientific">Succinivibrio faecicola</name>
    <dbReference type="NCBI Taxonomy" id="2820300"/>
    <lineage>
        <taxon>Bacteria</taxon>
        <taxon>Pseudomonadati</taxon>
        <taxon>Pseudomonadota</taxon>
        <taxon>Gammaproteobacteria</taxon>
        <taxon>Aeromonadales</taxon>
        <taxon>Succinivibrionaceae</taxon>
        <taxon>Succinivibrio</taxon>
    </lineage>
</organism>
<evidence type="ECO:0000313" key="2">
    <source>
        <dbReference type="Proteomes" id="UP000731465"/>
    </source>
</evidence>
<keyword evidence="2" id="KW-1185">Reference proteome</keyword>
<protein>
    <recommendedName>
        <fullName evidence="3">HNH endonuclease</fullName>
    </recommendedName>
</protein>
<sequence>MDYNKPDILLLKVSYNWFQVIKAHFISYGSSITNCWYTPFEENLSDKSDIVIKPGTLTLFLVEKGDKQIIVGGGYYLKKVYLDLNVCWYTFGVRSGYVTYQDFINRAEEFNADLSMPISCNLINGTFIFTKTQILDVPEGFEFKFLKDHCQILLKSSSPIGKYLIKVSNQKRKEAIDYICSDGTWPGIYYKATVHKTIENISEYRTELLGVYNATCAVTESHFIATLKAVNFQSMYDDRFLTIENGIILRADIAELFNKGFITFFYDASDILRVRLSQRMKEHFDPDYIKLDNKPLLLPEDKKLWPNKEYVKWHNTIRFENWLNSGEFSLIDFSSKYK</sequence>
<dbReference type="RefSeq" id="WP_219937674.1">
    <property type="nucleotide sequence ID" value="NZ_JAGFNY010000018.1"/>
</dbReference>
<reference evidence="1 2" key="1">
    <citation type="submission" date="2021-03" db="EMBL/GenBank/DDBJ databases">
        <title>Succinivibrio sp. nov. isolated from feces of cow.</title>
        <authorList>
            <person name="Choi J.-Y."/>
        </authorList>
    </citation>
    <scope>NUCLEOTIDE SEQUENCE [LARGE SCALE GENOMIC DNA]</scope>
    <source>
        <strain evidence="1 2">AGMB01872</strain>
    </source>
</reference>
<dbReference type="Proteomes" id="UP000731465">
    <property type="component" value="Unassembled WGS sequence"/>
</dbReference>
<gene>
    <name evidence="1" type="ORF">J5V48_06020</name>
</gene>
<dbReference type="EMBL" id="JAGFNY010000018">
    <property type="protein sequence ID" value="MBW7570451.1"/>
    <property type="molecule type" value="Genomic_DNA"/>
</dbReference>
<comment type="caution">
    <text evidence="1">The sequence shown here is derived from an EMBL/GenBank/DDBJ whole genome shotgun (WGS) entry which is preliminary data.</text>
</comment>